<dbReference type="Proteomes" id="UP000473681">
    <property type="component" value="Unassembled WGS sequence"/>
</dbReference>
<evidence type="ECO:0000313" key="1">
    <source>
        <dbReference type="EMBL" id="NFF89229.1"/>
    </source>
</evidence>
<dbReference type="Gene3D" id="1.10.510.10">
    <property type="entry name" value="Transferase(Phosphotransferase) domain 1"/>
    <property type="match status" value="1"/>
</dbReference>
<dbReference type="EMBL" id="SWOV01000056">
    <property type="protein sequence ID" value="NFF89229.1"/>
    <property type="molecule type" value="Genomic_DNA"/>
</dbReference>
<keyword evidence="2" id="KW-0723">Serine/threonine-protein kinase</keyword>
<comment type="caution">
    <text evidence="2">The sequence shown here is derived from an EMBL/GenBank/DDBJ whole genome shotgun (WGS) entry which is preliminary data.</text>
</comment>
<keyword evidence="2" id="KW-0418">Kinase</keyword>
<gene>
    <name evidence="1" type="ORF">FC774_15350</name>
    <name evidence="2" type="ORF">FDB51_08205</name>
</gene>
<keyword evidence="2" id="KW-0808">Transferase</keyword>
<dbReference type="OrthoDB" id="1916806at2"/>
<dbReference type="EMBL" id="SWVK01000009">
    <property type="protein sequence ID" value="NFN35111.1"/>
    <property type="molecule type" value="Genomic_DNA"/>
</dbReference>
<dbReference type="GO" id="GO:0004674">
    <property type="term" value="F:protein serine/threonine kinase activity"/>
    <property type="evidence" value="ECO:0007669"/>
    <property type="project" value="UniProtKB-KW"/>
</dbReference>
<reference evidence="3 4" key="1">
    <citation type="submission" date="2019-04" db="EMBL/GenBank/DDBJ databases">
        <title>Genome sequencing of Clostridium botulinum Groups I-IV and Clostridium butyricum.</title>
        <authorList>
            <person name="Brunt J."/>
            <person name="Van Vliet A.H.M."/>
            <person name="Stringer S.C."/>
            <person name="Carter A.T."/>
            <person name="Peck M.W."/>
        </authorList>
    </citation>
    <scope>NUCLEOTIDE SEQUENCE [LARGE SCALE GENOMIC DNA]</scope>
    <source>
        <strain evidence="1 4">1605</strain>
        <strain evidence="2 3">CB-K-33E</strain>
    </source>
</reference>
<dbReference type="InterPro" id="IPR011009">
    <property type="entry name" value="Kinase-like_dom_sf"/>
</dbReference>
<dbReference type="SUPFAM" id="SSF56112">
    <property type="entry name" value="Protein kinase-like (PK-like)"/>
    <property type="match status" value="1"/>
</dbReference>
<proteinExistence type="predicted"/>
<organism evidence="2 3">
    <name type="scientific">Clostridium botulinum</name>
    <dbReference type="NCBI Taxonomy" id="1491"/>
    <lineage>
        <taxon>Bacteria</taxon>
        <taxon>Bacillati</taxon>
        <taxon>Bacillota</taxon>
        <taxon>Clostridia</taxon>
        <taxon>Eubacteriales</taxon>
        <taxon>Clostridiaceae</taxon>
        <taxon>Clostridium</taxon>
    </lineage>
</organism>
<evidence type="ECO:0000313" key="4">
    <source>
        <dbReference type="Proteomes" id="UP000476820"/>
    </source>
</evidence>
<evidence type="ECO:0000313" key="2">
    <source>
        <dbReference type="EMBL" id="NFN35111.1"/>
    </source>
</evidence>
<sequence>MRYLLNVKQCEFLGKGHEGKVYLTPEGFALKIFYNKKKAEKEVEILEKTKNSRFFPNVLFMAENMVLREFIEGANLYEFLRENGLTYSLSIEIIDLIEDFKILDFKRLNIRNAHIFVDKNSKIKVIDPRNPYSKFTPYPKDIIKTLVKLNLFDDFLKNLLDYKPDLLSYWIHGYDYFTLISENKLHCRCYAC</sequence>
<name>A0A0M1LUU2_CLOBO</name>
<dbReference type="Proteomes" id="UP000476820">
    <property type="component" value="Unassembled WGS sequence"/>
</dbReference>
<dbReference type="RefSeq" id="WP_012450063.1">
    <property type="nucleotide sequence ID" value="NZ_CP010520.1"/>
</dbReference>
<dbReference type="AlphaFoldDB" id="A0A0M1LUU2"/>
<protein>
    <submittedName>
        <fullName evidence="2">Serine/threonine protein kinase</fullName>
    </submittedName>
</protein>
<evidence type="ECO:0000313" key="3">
    <source>
        <dbReference type="Proteomes" id="UP000473681"/>
    </source>
</evidence>
<accession>A0A0M1LUU2</accession>